<evidence type="ECO:0000256" key="1">
    <source>
        <dbReference type="PROSITE-ProRule" id="PRU00182"/>
    </source>
</evidence>
<keyword evidence="1" id="KW-0694">RNA-binding</keyword>
<keyword evidence="3" id="KW-1185">Reference proteome</keyword>
<dbReference type="Pfam" id="PF13275">
    <property type="entry name" value="S4_2"/>
    <property type="match status" value="1"/>
</dbReference>
<proteinExistence type="predicted"/>
<dbReference type="PROSITE" id="PS50889">
    <property type="entry name" value="S4"/>
    <property type="match status" value="1"/>
</dbReference>
<protein>
    <submittedName>
        <fullName evidence="2">S4 domain-containing protein YaaA</fullName>
    </submittedName>
</protein>
<dbReference type="NCBIfam" id="TIGR02988">
    <property type="entry name" value="YaaA_near_RecF"/>
    <property type="match status" value="1"/>
</dbReference>
<accession>A0ABT9FNZ6</accession>
<dbReference type="EMBL" id="JAPCKK010000011">
    <property type="protein sequence ID" value="MDP4096467.1"/>
    <property type="molecule type" value="Genomic_DNA"/>
</dbReference>
<organism evidence="2 3">
    <name type="scientific">Paenibacillus zeirhizosphaerae</name>
    <dbReference type="NCBI Taxonomy" id="2987519"/>
    <lineage>
        <taxon>Bacteria</taxon>
        <taxon>Bacillati</taxon>
        <taxon>Bacillota</taxon>
        <taxon>Bacilli</taxon>
        <taxon>Bacillales</taxon>
        <taxon>Paenibacillaceae</taxon>
        <taxon>Paenibacillus</taxon>
    </lineage>
</organism>
<dbReference type="InterPro" id="IPR014330">
    <property type="entry name" value="RNA-bd_S4-rel_YaaA"/>
</dbReference>
<evidence type="ECO:0000313" key="2">
    <source>
        <dbReference type="EMBL" id="MDP4096467.1"/>
    </source>
</evidence>
<dbReference type="CDD" id="cd00165">
    <property type="entry name" value="S4"/>
    <property type="match status" value="1"/>
</dbReference>
<sequence length="86" mass="9654">MWITSPPRRKERYAVKRISIQSEFIKLDQFLKLADCVPTGGMAKALLQEGAVRVNGEQEERRGRKLYPGDTVEVAGEGSFEVTARS</sequence>
<dbReference type="Gene3D" id="3.10.290.10">
    <property type="entry name" value="RNA-binding S4 domain"/>
    <property type="match status" value="1"/>
</dbReference>
<dbReference type="InterPro" id="IPR036986">
    <property type="entry name" value="S4_RNA-bd_sf"/>
</dbReference>
<reference evidence="2 3" key="1">
    <citation type="submission" date="2022-10" db="EMBL/GenBank/DDBJ databases">
        <title>Paenibacillus description and whole genome data of maize root bacterial community.</title>
        <authorList>
            <person name="Marton D."/>
            <person name="Farkas M."/>
            <person name="Cserhati M."/>
        </authorList>
    </citation>
    <scope>NUCLEOTIDE SEQUENCE [LARGE SCALE GENOMIC DNA]</scope>
    <source>
        <strain evidence="2 3">P96</strain>
    </source>
</reference>
<gene>
    <name evidence="2" type="primary">yaaA</name>
    <name evidence="2" type="ORF">OIN60_06760</name>
</gene>
<dbReference type="SUPFAM" id="SSF55174">
    <property type="entry name" value="Alpha-L RNA-binding motif"/>
    <property type="match status" value="1"/>
</dbReference>
<evidence type="ECO:0000313" key="3">
    <source>
        <dbReference type="Proteomes" id="UP001241848"/>
    </source>
</evidence>
<name>A0ABT9FNZ6_9BACL</name>
<dbReference type="Proteomes" id="UP001241848">
    <property type="component" value="Unassembled WGS sequence"/>
</dbReference>
<comment type="caution">
    <text evidence="2">The sequence shown here is derived from an EMBL/GenBank/DDBJ whole genome shotgun (WGS) entry which is preliminary data.</text>
</comment>